<feature type="domain" description="NAD-dependent epimerase/dehydratase" evidence="2">
    <location>
        <begin position="3"/>
        <end position="215"/>
    </location>
</feature>
<protein>
    <submittedName>
        <fullName evidence="4 5">Epimerase</fullName>
    </submittedName>
</protein>
<dbReference type="Proteomes" id="UP000373449">
    <property type="component" value="Unassembled WGS sequence"/>
</dbReference>
<reference evidence="5" key="3">
    <citation type="submission" date="2019-03" db="EMBL/GenBank/DDBJ databases">
        <authorList>
            <consortium name="Pathogen Informatics"/>
        </authorList>
    </citation>
    <scope>NUCLEOTIDE SEQUENCE [LARGE SCALE GENOMIC DNA]</scope>
    <source>
        <strain evidence="5">NCTC12282</strain>
    </source>
</reference>
<sequence>MHILITGATGLIGSHLTRNLLLHFHQITVLSRSPERAKALFGDSVKYIGNLDSLSSLNDFDAVINLAGEPIADKRWTEVQKKRLCNSRWQITAQLSNLILQSKQPPEVFISGSAVGYYGDQGQSIVTEEEAPHPEFTHTLCQRWEDEALKAKSVHTRVCLLRTGIVLAAEGGALAKMLPIFKTGLGGPLGSGQQYMPWIHIHDMVEGIRFLLTTPGLSGPFNMVSPYPVHNELFTDLLASALDRPHFFRTPAWVIKLLMGESSVLVLGGQHALPKRLEDAGYMFKFSMLEKALENLFPKA</sequence>
<dbReference type="STRING" id="1111728.GCA_000427805_03955"/>
<evidence type="ECO:0000259" key="3">
    <source>
        <dbReference type="Pfam" id="PF08338"/>
    </source>
</evidence>
<evidence type="ECO:0000313" key="4">
    <source>
        <dbReference type="EMBL" id="PHI31597.1"/>
    </source>
</evidence>
<reference evidence="4" key="1">
    <citation type="submission" date="2017-09" db="EMBL/GenBank/DDBJ databases">
        <title>FDA dAtabase for Regulatory Grade micrObial Sequences (FDA-ARGOS): Supporting development and validation of Infectious Disease Dx tests.</title>
        <authorList>
            <person name="Minogue T."/>
            <person name="Wolcott M."/>
            <person name="Wasieloski L."/>
            <person name="Aguilar W."/>
            <person name="Moore D."/>
            <person name="Tallon L.J."/>
            <person name="Sadzewicz L."/>
            <person name="Ott S."/>
            <person name="Zhao X."/>
            <person name="Nagaraj S."/>
            <person name="Vavikolanu K."/>
            <person name="Aluvathingal J."/>
            <person name="Nadendla S."/>
            <person name="Sichtig H."/>
        </authorList>
    </citation>
    <scope>NUCLEOTIDE SEQUENCE</scope>
    <source>
        <strain evidence="4">FDAARGOS_387</strain>
    </source>
</reference>
<evidence type="ECO:0000259" key="2">
    <source>
        <dbReference type="Pfam" id="PF01370"/>
    </source>
</evidence>
<evidence type="ECO:0000256" key="1">
    <source>
        <dbReference type="ARBA" id="ARBA00009353"/>
    </source>
</evidence>
<reference evidence="6" key="2">
    <citation type="submission" date="2017-09" db="EMBL/GenBank/DDBJ databases">
        <title>FDA dAtabase for Regulatory Grade micrObial Sequences (FDA-ARGOS): Supporting development and validation of Infectious Disease Dx tests.</title>
        <authorList>
            <person name="Minogue T."/>
            <person name="Wolcott M."/>
            <person name="Wasieloski L."/>
            <person name="Aguilar W."/>
            <person name="Moore D."/>
            <person name="Tallon L."/>
            <person name="Sadzewicz L."/>
            <person name="Ott S."/>
            <person name="Zhao X."/>
            <person name="Nagaraj S."/>
            <person name="Vavikolanu K."/>
            <person name="Aluvathingal J."/>
            <person name="Nadendla S."/>
            <person name="Sichtig H."/>
        </authorList>
    </citation>
    <scope>NUCLEOTIDE SEQUENCE [LARGE SCALE GENOMIC DNA]</scope>
    <source>
        <strain evidence="6">FDAARGOS_387</strain>
    </source>
</reference>
<dbReference type="Gene3D" id="3.40.50.720">
    <property type="entry name" value="NAD(P)-binding Rossmann-like Domain"/>
    <property type="match status" value="1"/>
</dbReference>
<dbReference type="PANTHER" id="PTHR11092:SF0">
    <property type="entry name" value="EPIMERASE FAMILY PROTEIN SDR39U1"/>
    <property type="match status" value="1"/>
</dbReference>
<dbReference type="NCBIfam" id="TIGR01777">
    <property type="entry name" value="yfcH"/>
    <property type="match status" value="1"/>
</dbReference>
<dbReference type="SUPFAM" id="SSF51735">
    <property type="entry name" value="NAD(P)-binding Rossmann-fold domains"/>
    <property type="match status" value="1"/>
</dbReference>
<dbReference type="CDD" id="cd05242">
    <property type="entry name" value="SDR_a8"/>
    <property type="match status" value="1"/>
</dbReference>
<dbReference type="InterPro" id="IPR013549">
    <property type="entry name" value="DUF1731"/>
</dbReference>
<dbReference type="Proteomes" id="UP000224974">
    <property type="component" value="Unassembled WGS sequence"/>
</dbReference>
<dbReference type="EMBL" id="CAADJA010000002">
    <property type="protein sequence ID" value="VFS52164.1"/>
    <property type="molecule type" value="Genomic_DNA"/>
</dbReference>
<evidence type="ECO:0000313" key="5">
    <source>
        <dbReference type="EMBL" id="VFS52164.1"/>
    </source>
</evidence>
<dbReference type="InterPro" id="IPR036291">
    <property type="entry name" value="NAD(P)-bd_dom_sf"/>
</dbReference>
<feature type="domain" description="DUF1731" evidence="3">
    <location>
        <begin position="250"/>
        <end position="296"/>
    </location>
</feature>
<dbReference type="EMBL" id="PDDX01000001">
    <property type="protein sequence ID" value="PHI31597.1"/>
    <property type="molecule type" value="Genomic_DNA"/>
</dbReference>
<dbReference type="InterPro" id="IPR010099">
    <property type="entry name" value="SDR39U1"/>
</dbReference>
<evidence type="ECO:0000313" key="6">
    <source>
        <dbReference type="Proteomes" id="UP000224974"/>
    </source>
</evidence>
<dbReference type="Pfam" id="PF08338">
    <property type="entry name" value="DUF1731"/>
    <property type="match status" value="1"/>
</dbReference>
<dbReference type="PANTHER" id="PTHR11092">
    <property type="entry name" value="SUGAR NUCLEOTIDE EPIMERASE RELATED"/>
    <property type="match status" value="1"/>
</dbReference>
<proteinExistence type="inferred from homology"/>
<dbReference type="OrthoDB" id="9801773at2"/>
<dbReference type="RefSeq" id="WP_029095825.1">
    <property type="nucleotide sequence ID" value="NZ_CAADJA010000002.1"/>
</dbReference>
<accession>A0A2C6DQW2</accession>
<comment type="similarity">
    <text evidence="1">Belongs to the NAD(P)-dependent epimerase/dehydratase family. SDR39U1 subfamily.</text>
</comment>
<dbReference type="InterPro" id="IPR001509">
    <property type="entry name" value="Epimerase_deHydtase"/>
</dbReference>
<dbReference type="Pfam" id="PF01370">
    <property type="entry name" value="Epimerase"/>
    <property type="match status" value="1"/>
</dbReference>
<dbReference type="AlphaFoldDB" id="A0A2C6DQW2"/>
<keyword evidence="6" id="KW-1185">Reference proteome</keyword>
<organism evidence="4 6">
    <name type="scientific">Budvicia aquatica</name>
    <dbReference type="NCBI Taxonomy" id="82979"/>
    <lineage>
        <taxon>Bacteria</taxon>
        <taxon>Pseudomonadati</taxon>
        <taxon>Pseudomonadota</taxon>
        <taxon>Gammaproteobacteria</taxon>
        <taxon>Enterobacterales</taxon>
        <taxon>Budviciaceae</taxon>
        <taxon>Budvicia</taxon>
    </lineage>
</organism>
<gene>
    <name evidence="4" type="ORF">CRN84_20795</name>
    <name evidence="5" type="ORF">NCTC12282_05696</name>
</gene>
<name>A0A2C6DQW2_9GAMM</name>